<name>A0A8X8H343_9RHOB</name>
<dbReference type="EMBL" id="WHUT02000007">
    <property type="protein sequence ID" value="NUB45332.1"/>
    <property type="molecule type" value="Genomic_DNA"/>
</dbReference>
<accession>A0A8X8H343</accession>
<evidence type="ECO:0000313" key="1">
    <source>
        <dbReference type="EMBL" id="NUB45332.1"/>
    </source>
</evidence>
<dbReference type="InterPro" id="IPR007833">
    <property type="entry name" value="Capsule_polysaccharide_synth"/>
</dbReference>
<comment type="caution">
    <text evidence="1">The sequence shown here is derived from an EMBL/GenBank/DDBJ whole genome shotgun (WGS) entry which is preliminary data.</text>
</comment>
<dbReference type="GO" id="GO:0015774">
    <property type="term" value="P:polysaccharide transport"/>
    <property type="evidence" value="ECO:0007669"/>
    <property type="project" value="InterPro"/>
</dbReference>
<gene>
    <name evidence="1" type="ORF">GEU84_013115</name>
</gene>
<protein>
    <recommendedName>
        <fullName evidence="3">Capsular biosynthesis protein</fullName>
    </recommendedName>
</protein>
<keyword evidence="2" id="KW-1185">Reference proteome</keyword>
<proteinExistence type="predicted"/>
<dbReference type="Pfam" id="PF05159">
    <property type="entry name" value="Capsule_synth"/>
    <property type="match status" value="1"/>
</dbReference>
<evidence type="ECO:0000313" key="2">
    <source>
        <dbReference type="Proteomes" id="UP000484076"/>
    </source>
</evidence>
<sequence length="289" mass="32293">MRADAEAGQVNIVNRIAAAVAPAGLRLSFHDDTEAERQKAARRAGWSLFHMQPPIGPRTLCLRRAYHYPFWQIESVAERWQFDVALARFDAASVDPAQARGFARRWREKLLGDPPVTREGFIFVPLQGRLTEHRSFQAMSPLDMIRATLAADPARPLLARLHPKEVYTAADHRALAALAKANPRFQMSDAPGPDLLSACDYVVTQNSAMALSGLFLRKPAVLFADIDFHHIAGSVRRDGLAAAFASVAGEPQDFDAYLWWFFKRHTINGGSPEAEDQIRARFARHGWQI</sequence>
<evidence type="ECO:0008006" key="3">
    <source>
        <dbReference type="Google" id="ProtNLM"/>
    </source>
</evidence>
<dbReference type="Proteomes" id="UP000484076">
    <property type="component" value="Unassembled WGS sequence"/>
</dbReference>
<reference evidence="1" key="1">
    <citation type="submission" date="2020-05" db="EMBL/GenBank/DDBJ databases">
        <title>Fertoebacter nigrum gen. nov., sp. nov., a new member of the family Rhodobacteraceae.</title>
        <authorList>
            <person name="Szuroczki S."/>
            <person name="Abbaszade G."/>
            <person name="Buni D."/>
            <person name="Schumann P."/>
            <person name="Toth E."/>
        </authorList>
    </citation>
    <scope>NUCLEOTIDE SEQUENCE</scope>
    <source>
        <strain evidence="1">RG-N-1a</strain>
    </source>
</reference>
<dbReference type="AlphaFoldDB" id="A0A8X8H343"/>
<dbReference type="GO" id="GO:0000271">
    <property type="term" value="P:polysaccharide biosynthetic process"/>
    <property type="evidence" value="ECO:0007669"/>
    <property type="project" value="InterPro"/>
</dbReference>
<organism evidence="1 2">
    <name type="scientific">Fertoeibacter niger</name>
    <dbReference type="NCBI Taxonomy" id="2656921"/>
    <lineage>
        <taxon>Bacteria</taxon>
        <taxon>Pseudomonadati</taxon>
        <taxon>Pseudomonadota</taxon>
        <taxon>Alphaproteobacteria</taxon>
        <taxon>Rhodobacterales</taxon>
        <taxon>Paracoccaceae</taxon>
        <taxon>Fertoeibacter</taxon>
    </lineage>
</organism>